<proteinExistence type="predicted"/>
<dbReference type="PROSITE" id="PS51318">
    <property type="entry name" value="TAT"/>
    <property type="match status" value="1"/>
</dbReference>
<dbReference type="RefSeq" id="WP_378419799.1">
    <property type="nucleotide sequence ID" value="NZ_JBHSFO010000015.1"/>
</dbReference>
<comment type="caution">
    <text evidence="3">The sequence shown here is derived from an EMBL/GenBank/DDBJ whole genome shotgun (WGS) entry which is preliminary data.</text>
</comment>
<dbReference type="InterPro" id="IPR041049">
    <property type="entry name" value="DUF5615"/>
</dbReference>
<evidence type="ECO:0000256" key="1">
    <source>
        <dbReference type="SAM" id="SignalP"/>
    </source>
</evidence>
<feature type="chain" id="PRO_5045692047" evidence="1">
    <location>
        <begin position="33"/>
        <end position="523"/>
    </location>
</feature>
<accession>A0ABV9FZK9</accession>
<feature type="domain" description="DUF5615" evidence="2">
    <location>
        <begin position="404"/>
        <end position="508"/>
    </location>
</feature>
<dbReference type="EMBL" id="JBHSFO010000015">
    <property type="protein sequence ID" value="MFC4606067.1"/>
    <property type="molecule type" value="Genomic_DNA"/>
</dbReference>
<evidence type="ECO:0000259" key="2">
    <source>
        <dbReference type="Pfam" id="PF18480"/>
    </source>
</evidence>
<gene>
    <name evidence="3" type="ORF">ACFO6S_20420</name>
</gene>
<name>A0ABV9FZK9_9NOCA</name>
<sequence length="523" mass="52487">MQQSRRSPLATRVAVGCAVVAGAALVASPVAAAVRLSAPDEGAQQGYSDEISSKYDAFGGASTPLGKPVGDAYVISGGVGQDYEGGAIYYSAETGAHVLYGDILARYREAGGPAVLGFPTVDETDALAGADRFSDFSGPDGATGYWTPEGGAWLVRGPILAAWNHLGGAEGPLGAPIAAETEVDGVREMRFGGAEGTASIRYSAADGYVVVPAELAGRLDGLQDTGTSAARVPTGDVVETLADVDAVVADEGPEGDRSWLGWVVAAVVAGSAGLFLLWGRRGAAAAGPLAPTTPAVPAVPTVPAVPAPVVEETEAAADPEAAPAGEPVRQPLPGGAGLALAGGLAAAGVGAGALAWLHRAGEAGAPDTELDARLSGLDGADDLDVAYPDLITGIPSAAVAGLALLIDENLSTRVAAQLRDAGYDAVHLYSADLRGADRTRVLACAAAEGRVLVTAEVGYVDDLIEAESGPSVLLLRRPDAAVDEQVSVLLASFPHIAQAFDPGALVVLGAERIRVRAFPIGGS</sequence>
<evidence type="ECO:0000313" key="3">
    <source>
        <dbReference type="EMBL" id="MFC4606067.1"/>
    </source>
</evidence>
<dbReference type="InterPro" id="IPR006311">
    <property type="entry name" value="TAT_signal"/>
</dbReference>
<dbReference type="Pfam" id="PF18480">
    <property type="entry name" value="DUF5615"/>
    <property type="match status" value="1"/>
</dbReference>
<organism evidence="3 4">
    <name type="scientific">Rhodococcus kronopolitis</name>
    <dbReference type="NCBI Taxonomy" id="1460226"/>
    <lineage>
        <taxon>Bacteria</taxon>
        <taxon>Bacillati</taxon>
        <taxon>Actinomycetota</taxon>
        <taxon>Actinomycetes</taxon>
        <taxon>Mycobacteriales</taxon>
        <taxon>Nocardiaceae</taxon>
        <taxon>Rhodococcus</taxon>
    </lineage>
</organism>
<evidence type="ECO:0000313" key="4">
    <source>
        <dbReference type="Proteomes" id="UP001595914"/>
    </source>
</evidence>
<keyword evidence="4" id="KW-1185">Reference proteome</keyword>
<protein>
    <submittedName>
        <fullName evidence="3">DUF5615 family PIN-like protein</fullName>
    </submittedName>
</protein>
<dbReference type="InterPro" id="IPR013207">
    <property type="entry name" value="LGFP"/>
</dbReference>
<keyword evidence="1" id="KW-0732">Signal</keyword>
<feature type="signal peptide" evidence="1">
    <location>
        <begin position="1"/>
        <end position="32"/>
    </location>
</feature>
<dbReference type="Pfam" id="PF08310">
    <property type="entry name" value="LGFP"/>
    <property type="match status" value="2"/>
</dbReference>
<reference evidence="4" key="1">
    <citation type="journal article" date="2019" name="Int. J. Syst. Evol. Microbiol.">
        <title>The Global Catalogue of Microorganisms (GCM) 10K type strain sequencing project: providing services to taxonomists for standard genome sequencing and annotation.</title>
        <authorList>
            <consortium name="The Broad Institute Genomics Platform"/>
            <consortium name="The Broad Institute Genome Sequencing Center for Infectious Disease"/>
            <person name="Wu L."/>
            <person name="Ma J."/>
        </authorList>
    </citation>
    <scope>NUCLEOTIDE SEQUENCE [LARGE SCALE GENOMIC DNA]</scope>
    <source>
        <strain evidence="4">CCUG 54520</strain>
    </source>
</reference>
<dbReference type="Proteomes" id="UP001595914">
    <property type="component" value="Unassembled WGS sequence"/>
</dbReference>